<evidence type="ECO:0000313" key="4">
    <source>
        <dbReference type="Proteomes" id="UP000325296"/>
    </source>
</evidence>
<name>A0A5B2UI47_9PSED</name>
<protein>
    <submittedName>
        <fullName evidence="1">Uncharacterized protein</fullName>
    </submittedName>
</protein>
<dbReference type="Proteomes" id="UP000199620">
    <property type="component" value="Chromosome I"/>
</dbReference>
<evidence type="ECO:0000313" key="1">
    <source>
        <dbReference type="EMBL" id="KAA2226168.1"/>
    </source>
</evidence>
<dbReference type="OrthoDB" id="9132603at2"/>
<gene>
    <name evidence="1" type="ORF">F1720_27670</name>
    <name evidence="2" type="ORF">SAMN04490181_4578</name>
</gene>
<accession>A0A5B2UI47</accession>
<dbReference type="Proteomes" id="UP000325296">
    <property type="component" value="Unassembled WGS sequence"/>
</dbReference>
<sequence length="137" mass="15815">MDNWKRLTEATIDGIQVDSTKKEVLINITCMWGSIKRKQIIAKGVQDFTVNEMRLSNIIDRVTRLYADPPQEYETARRVFLMIRGHEPSISDLEWPTLLDYLEKIRQGTLTFIEIEPVYGATITLLAESIQLESAEK</sequence>
<evidence type="ECO:0000313" key="2">
    <source>
        <dbReference type="EMBL" id="SDV08999.1"/>
    </source>
</evidence>
<dbReference type="EMBL" id="LT629800">
    <property type="protein sequence ID" value="SDV08999.1"/>
    <property type="molecule type" value="Genomic_DNA"/>
</dbReference>
<organism evidence="1 4">
    <name type="scientific">Pseudomonas brenneri</name>
    <dbReference type="NCBI Taxonomy" id="129817"/>
    <lineage>
        <taxon>Bacteria</taxon>
        <taxon>Pseudomonadati</taxon>
        <taxon>Pseudomonadota</taxon>
        <taxon>Gammaproteobacteria</taxon>
        <taxon>Pseudomonadales</taxon>
        <taxon>Pseudomonadaceae</taxon>
        <taxon>Pseudomonas</taxon>
    </lineage>
</organism>
<dbReference type="RefSeq" id="WP_090292562.1">
    <property type="nucleotide sequence ID" value="NZ_BMNU01000024.1"/>
</dbReference>
<reference evidence="2 3" key="1">
    <citation type="submission" date="2016-10" db="EMBL/GenBank/DDBJ databases">
        <authorList>
            <person name="Varghese N."/>
            <person name="Submissions S."/>
        </authorList>
    </citation>
    <scope>NUCLEOTIDE SEQUENCE [LARGE SCALE GENOMIC DNA]</scope>
    <source>
        <strain evidence="2 3">BS2771</strain>
    </source>
</reference>
<reference evidence="1 4" key="2">
    <citation type="submission" date="2019-09" db="EMBL/GenBank/DDBJ databases">
        <title>Draft genome sequence of Pseudomonas brenneri CCUG 51514(T).</title>
        <authorList>
            <person name="Tunovic T."/>
            <person name="Pineiro-Iglesias B."/>
            <person name="Unosson C."/>
            <person name="Inganas E."/>
            <person name="Ohlen M."/>
            <person name="Cardew S."/>
            <person name="Jensie-Markopoulos S."/>
            <person name="Salva-Serra F."/>
            <person name="Jaen-Luchoro D."/>
            <person name="Svensson-Stadler L."/>
            <person name="Chun J."/>
            <person name="Moore E."/>
        </authorList>
    </citation>
    <scope>NUCLEOTIDE SEQUENCE [LARGE SCALE GENOMIC DNA]</scope>
    <source>
        <strain evidence="1 4">CCUG 51514</strain>
    </source>
</reference>
<evidence type="ECO:0000313" key="3">
    <source>
        <dbReference type="Proteomes" id="UP000199620"/>
    </source>
</evidence>
<dbReference type="AlphaFoldDB" id="A0A5B2UI47"/>
<proteinExistence type="predicted"/>
<dbReference type="EMBL" id="VUOL01000030">
    <property type="protein sequence ID" value="KAA2226168.1"/>
    <property type="molecule type" value="Genomic_DNA"/>
</dbReference>
<keyword evidence="3" id="KW-1185">Reference proteome</keyword>